<dbReference type="Gene3D" id="2.60.40.10">
    <property type="entry name" value="Immunoglobulins"/>
    <property type="match status" value="1"/>
</dbReference>
<dbReference type="EMBL" id="JACQXR010000041">
    <property type="protein sequence ID" value="MBI4726271.1"/>
    <property type="molecule type" value="Genomic_DNA"/>
</dbReference>
<dbReference type="AlphaFoldDB" id="A0A933I8N5"/>
<evidence type="ECO:0000256" key="2">
    <source>
        <dbReference type="SAM" id="SignalP"/>
    </source>
</evidence>
<evidence type="ECO:0000256" key="1">
    <source>
        <dbReference type="ARBA" id="ARBA00022729"/>
    </source>
</evidence>
<evidence type="ECO:0000313" key="4">
    <source>
        <dbReference type="Proteomes" id="UP000736328"/>
    </source>
</evidence>
<keyword evidence="1 2" id="KW-0732">Signal</keyword>
<name>A0A933I8N5_UNCT6</name>
<dbReference type="InterPro" id="IPR028994">
    <property type="entry name" value="Integrin_alpha_N"/>
</dbReference>
<dbReference type="Gene3D" id="2.130.10.130">
    <property type="entry name" value="Integrin alpha, N-terminal"/>
    <property type="match status" value="1"/>
</dbReference>
<protein>
    <submittedName>
        <fullName evidence="3">VCBS repeat-containing protein</fullName>
    </submittedName>
</protein>
<dbReference type="SUPFAM" id="SSF69318">
    <property type="entry name" value="Integrin alpha N-terminal domain"/>
    <property type="match status" value="1"/>
</dbReference>
<accession>A0A933I8N5</accession>
<dbReference type="InterPro" id="IPR013517">
    <property type="entry name" value="FG-GAP"/>
</dbReference>
<feature type="signal peptide" evidence="2">
    <location>
        <begin position="1"/>
        <end position="19"/>
    </location>
</feature>
<organism evidence="3 4">
    <name type="scientific">candidate division TA06 bacterium</name>
    <dbReference type="NCBI Taxonomy" id="2250710"/>
    <lineage>
        <taxon>Bacteria</taxon>
        <taxon>Bacteria division TA06</taxon>
    </lineage>
</organism>
<dbReference type="Pfam" id="PF13517">
    <property type="entry name" value="FG-GAP_3"/>
    <property type="match status" value="1"/>
</dbReference>
<proteinExistence type="predicted"/>
<comment type="caution">
    <text evidence="3">The sequence shown here is derived from an EMBL/GenBank/DDBJ whole genome shotgun (WGS) entry which is preliminary data.</text>
</comment>
<evidence type="ECO:0000313" key="3">
    <source>
        <dbReference type="EMBL" id="MBI4726271.1"/>
    </source>
</evidence>
<gene>
    <name evidence="3" type="ORF">HY768_03430</name>
</gene>
<feature type="chain" id="PRO_5036929539" evidence="2">
    <location>
        <begin position="20"/>
        <end position="519"/>
    </location>
</feature>
<reference evidence="3" key="1">
    <citation type="submission" date="2020-07" db="EMBL/GenBank/DDBJ databases">
        <title>Huge and variable diversity of episymbiotic CPR bacteria and DPANN archaea in groundwater ecosystems.</title>
        <authorList>
            <person name="He C.Y."/>
            <person name="Keren R."/>
            <person name="Whittaker M."/>
            <person name="Farag I.F."/>
            <person name="Doudna J."/>
            <person name="Cate J.H.D."/>
            <person name="Banfield J.F."/>
        </authorList>
    </citation>
    <scope>NUCLEOTIDE SEQUENCE</scope>
    <source>
        <strain evidence="3">NC_groundwater_1520_Pr4_B-0.1um_53_5</strain>
    </source>
</reference>
<feature type="non-terminal residue" evidence="3">
    <location>
        <position position="519"/>
    </location>
</feature>
<dbReference type="InterPro" id="IPR013783">
    <property type="entry name" value="Ig-like_fold"/>
</dbReference>
<dbReference type="Proteomes" id="UP000736328">
    <property type="component" value="Unassembled WGS sequence"/>
</dbReference>
<sequence>MKKLLLCLAFAILANQVYAVNFKVVATLPEGQDGDYGFIRAIDSNNSGNPELIFNVHKGLGVYFVAAYEYTPINNYSFAETLATGGDHIFWNAGYIDDDSLTDIIMQGTTADSFLVYESRTYNIYPDSIVWGGGGIKTVVIAPTYITDVDKDGKKEIFTRAVETESVFVYECSGDNQYDLVYTNNVTGYGENILTFAFDDFDRDSLMEFVTGGAIGQVILWECTGDNQYQVVWSDTVEPAYTAYDVVSAKDMDQDGKPEFIIGATRFASFNHTTVWTFYESNGPNSYIPVFVDSLTNIDGSDYYSASYCGDIDNDSIPEAVLAVGSNWVVYKAIGDNQFSRIYKAYAGDNNRSNTSICIADMNGNGYAEIIESGAVNSTVSETMVWEIMGEVTWDSLRLTQLDSCIQVKWSTTKQFVNFGFRLYRSLFADSGYAIVYSTYDTIRLDTTLLSYVFNDSNVVTGTTYYYKIQAKALNDISLFFGPVSVMYTGVSGQPEDRMPNIEFRMHQNNPNPFSHTTT</sequence>